<dbReference type="InterPro" id="IPR011683">
    <property type="entry name" value="Glyco_hydro_53"/>
</dbReference>
<dbReference type="Proteomes" id="UP001197795">
    <property type="component" value="Unassembled WGS sequence"/>
</dbReference>
<evidence type="ECO:0000313" key="7">
    <source>
        <dbReference type="Proteomes" id="UP001197795"/>
    </source>
</evidence>
<dbReference type="PANTHER" id="PTHR34983">
    <property type="entry name" value="ARABINOGALACTAN ENDO-BETA-1,4-GALACTANASE A"/>
    <property type="match status" value="1"/>
</dbReference>
<dbReference type="EMBL" id="JAJEPV010000007">
    <property type="protein sequence ID" value="MCC2118756.1"/>
    <property type="molecule type" value="Genomic_DNA"/>
</dbReference>
<reference evidence="6 7" key="1">
    <citation type="submission" date="2021-10" db="EMBL/GenBank/DDBJ databases">
        <title>Anaerobic single-cell dispensing facilitates the cultivation of human gut bacteria.</title>
        <authorList>
            <person name="Afrizal A."/>
        </authorList>
    </citation>
    <scope>NUCLEOTIDE SEQUENCE [LARGE SCALE GENOMIC DNA]</scope>
    <source>
        <strain evidence="6 7">CLA-AA-H273</strain>
    </source>
</reference>
<dbReference type="InterPro" id="IPR017853">
    <property type="entry name" value="GH"/>
</dbReference>
<keyword evidence="2 4" id="KW-0378">Hydrolase</keyword>
<dbReference type="Pfam" id="PF07532">
    <property type="entry name" value="Big_4"/>
    <property type="match status" value="1"/>
</dbReference>
<evidence type="ECO:0000256" key="1">
    <source>
        <dbReference type="ARBA" id="ARBA00010687"/>
    </source>
</evidence>
<evidence type="ECO:0000256" key="3">
    <source>
        <dbReference type="ARBA" id="ARBA00023295"/>
    </source>
</evidence>
<evidence type="ECO:0000256" key="2">
    <source>
        <dbReference type="ARBA" id="ARBA00022801"/>
    </source>
</evidence>
<dbReference type="GO" id="GO:0015926">
    <property type="term" value="F:glucosidase activity"/>
    <property type="evidence" value="ECO:0007669"/>
    <property type="project" value="InterPro"/>
</dbReference>
<dbReference type="PANTHER" id="PTHR34983:SF2">
    <property type="entry name" value="ENDO-BETA-1,4-GALACTANASE"/>
    <property type="match status" value="1"/>
</dbReference>
<accession>A0AAE3D7M2</accession>
<comment type="caution">
    <text evidence="6">The sequence shown here is derived from an EMBL/GenBank/DDBJ whole genome shotgun (WGS) entry which is preliminary data.</text>
</comment>
<comment type="similarity">
    <text evidence="1 4">Belongs to the glycosyl hydrolase 53 family.</text>
</comment>
<gene>
    <name evidence="6" type="ORF">LKD75_03970</name>
</gene>
<dbReference type="EC" id="3.2.1.89" evidence="4"/>
<comment type="catalytic activity">
    <reaction evidence="4">
        <text>The enzyme specifically hydrolyzes (1-&gt;4)-beta-D-galactosidic linkages in type I arabinogalactans.</text>
        <dbReference type="EC" id="3.2.1.89"/>
    </reaction>
</comment>
<keyword evidence="7" id="KW-1185">Reference proteome</keyword>
<dbReference type="Pfam" id="PF07745">
    <property type="entry name" value="Glyco_hydro_53"/>
    <property type="match status" value="1"/>
</dbReference>
<dbReference type="GO" id="GO:0045490">
    <property type="term" value="P:pectin catabolic process"/>
    <property type="evidence" value="ECO:0007669"/>
    <property type="project" value="TreeGrafter"/>
</dbReference>
<evidence type="ECO:0000256" key="4">
    <source>
        <dbReference type="RuleBase" id="RU361192"/>
    </source>
</evidence>
<evidence type="ECO:0000313" key="6">
    <source>
        <dbReference type="EMBL" id="MCC2118756.1"/>
    </source>
</evidence>
<dbReference type="AlphaFoldDB" id="A0AAE3D7M2"/>
<dbReference type="SUPFAM" id="SSF51445">
    <property type="entry name" value="(Trans)glycosidases"/>
    <property type="match status" value="1"/>
</dbReference>
<proteinExistence type="inferred from homology"/>
<dbReference type="RefSeq" id="WP_118730641.1">
    <property type="nucleotide sequence ID" value="NZ_JAJEPV010000007.1"/>
</dbReference>
<dbReference type="Gene3D" id="3.20.20.80">
    <property type="entry name" value="Glycosidases"/>
    <property type="match status" value="1"/>
</dbReference>
<dbReference type="GO" id="GO:0031218">
    <property type="term" value="F:arabinogalactan endo-1,4-beta-galactosidase activity"/>
    <property type="evidence" value="ECO:0007669"/>
    <property type="project" value="UniProtKB-EC"/>
</dbReference>
<sequence length="682" mass="74150">MQHFSKQLRTRLLTLYLSAGLVMGWLPGCGSQDLEIADTVAESAVTATADATDVITFSQPEGPEESTVYVEPVDGISDDFYRGMDVSAVLALENSGVKYYNFDGEEQDVFMTLAQAGVNYIRLRVWNDPYDENGNGYGGGNNDVATAITLGQRATQYGMKVCIDFHYSDFWADPKKQFVPKAWEGMDIEEKSDALYNFTLENLTQILDAGVDVGMVQVGNEINNGMCGETDASNVRKLLASGSKAVRDAATASGKDILVAVHYTNIDDMKKLDTLLTGLQVKEIDYDIVGLSFYPYWHGTMDDLKNAIIHIRDTYGKKVYVAENAYCYTSEDGDGSANSIKGTDDLAEGYSASVQGQANEVRDVCAAASEAGAEGIFYWEGTWIPVGPADADNSAIWEKYGSGWASSYAGGYDPKDAGQYYGGSSWDNQAMFDFTGHPLASLNIFKYLKYGATAPLAIDTIPEIVVSCNIGAEVKLPDTVSIIYNDRSEEQVPVTWDAEDIAAIDTENGGEFTVAGSLDEGTEVTAIVTVERVNYVQNPGFEDADTSMWTVTYSGETNPTDYQVKAADAHSGEVAFHFWSGTSDMDFSIEQSFTDLEPGTYELSAFSQGGDLAADASMELYAVVDGKELTVPFMLTTYADWQNPTVSGIKVTDGTLTIGVRYQCNKNSWGTLDDVTLHRVGN</sequence>
<organism evidence="6 7">
    <name type="scientific">Waltera acetigignens</name>
    <dbReference type="NCBI Taxonomy" id="2981769"/>
    <lineage>
        <taxon>Bacteria</taxon>
        <taxon>Bacillati</taxon>
        <taxon>Bacillota</taxon>
        <taxon>Clostridia</taxon>
        <taxon>Lachnospirales</taxon>
        <taxon>Lachnospiraceae</taxon>
        <taxon>Waltera</taxon>
    </lineage>
</organism>
<evidence type="ECO:0000259" key="5">
    <source>
        <dbReference type="Pfam" id="PF07532"/>
    </source>
</evidence>
<dbReference type="InterPro" id="IPR011081">
    <property type="entry name" value="Big_4"/>
</dbReference>
<protein>
    <recommendedName>
        <fullName evidence="4">Arabinogalactan endo-beta-1,4-galactanase</fullName>
        <ecNumber evidence="4">3.2.1.89</ecNumber>
    </recommendedName>
</protein>
<keyword evidence="3 4" id="KW-0326">Glycosidase</keyword>
<name>A0AAE3D7M2_9FIRM</name>
<dbReference type="Gene3D" id="2.60.120.260">
    <property type="entry name" value="Galactose-binding domain-like"/>
    <property type="match status" value="1"/>
</dbReference>
<feature type="domain" description="Bacterial Ig-like" evidence="5">
    <location>
        <begin position="464"/>
        <end position="519"/>
    </location>
</feature>